<dbReference type="PANTHER" id="PTHR36435">
    <property type="entry name" value="SLR1288 PROTEIN"/>
    <property type="match status" value="1"/>
</dbReference>
<dbReference type="GO" id="GO:0008233">
    <property type="term" value="F:peptidase activity"/>
    <property type="evidence" value="ECO:0007669"/>
    <property type="project" value="UniProtKB-KW"/>
</dbReference>
<feature type="transmembrane region" description="Helical" evidence="1">
    <location>
        <begin position="208"/>
        <end position="229"/>
    </location>
</feature>
<organism evidence="3 4">
    <name type="scientific">Bacillus rhizoplanae</name>
    <dbReference type="NCBI Taxonomy" id="2880966"/>
    <lineage>
        <taxon>Bacteria</taxon>
        <taxon>Bacillati</taxon>
        <taxon>Bacillota</taxon>
        <taxon>Bacilli</taxon>
        <taxon>Bacillales</taxon>
        <taxon>Bacillaceae</taxon>
        <taxon>Bacillus</taxon>
    </lineage>
</organism>
<dbReference type="RefSeq" id="WP_230576932.1">
    <property type="nucleotide sequence ID" value="NZ_CAKJTI010000049.1"/>
</dbReference>
<keyword evidence="1" id="KW-0472">Membrane</keyword>
<evidence type="ECO:0000313" key="4">
    <source>
        <dbReference type="Proteomes" id="UP000789423"/>
    </source>
</evidence>
<gene>
    <name evidence="3" type="primary">MroQ</name>
    <name evidence="3" type="ORF">BACCIP111899_04243</name>
</gene>
<dbReference type="InterPro" id="IPR003675">
    <property type="entry name" value="Rce1/LyrA-like_dom"/>
</dbReference>
<comment type="caution">
    <text evidence="3">The sequence shown here is derived from an EMBL/GenBank/DDBJ whole genome shotgun (WGS) entry which is preliminary data.</text>
</comment>
<feature type="transmembrane region" description="Helical" evidence="1">
    <location>
        <begin position="184"/>
        <end position="201"/>
    </location>
</feature>
<reference evidence="3 4" key="1">
    <citation type="submission" date="2021-10" db="EMBL/GenBank/DDBJ databases">
        <authorList>
            <person name="Criscuolo A."/>
        </authorList>
    </citation>
    <scope>NUCLEOTIDE SEQUENCE [LARGE SCALE GENOMIC DNA]</scope>
    <source>
        <strain evidence="4">CIP 111899</strain>
    </source>
</reference>
<feature type="transmembrane region" description="Helical" evidence="1">
    <location>
        <begin position="86"/>
        <end position="106"/>
    </location>
</feature>
<dbReference type="EMBL" id="CAKJTI010000049">
    <property type="protein sequence ID" value="CAG9615009.1"/>
    <property type="molecule type" value="Genomic_DNA"/>
</dbReference>
<keyword evidence="1" id="KW-1133">Transmembrane helix</keyword>
<feature type="transmembrane region" description="Helical" evidence="1">
    <location>
        <begin position="161"/>
        <end position="178"/>
    </location>
</feature>
<dbReference type="GO" id="GO:0006508">
    <property type="term" value="P:proteolysis"/>
    <property type="evidence" value="ECO:0007669"/>
    <property type="project" value="UniProtKB-KW"/>
</dbReference>
<feature type="transmembrane region" description="Helical" evidence="1">
    <location>
        <begin position="47"/>
        <end position="66"/>
    </location>
</feature>
<dbReference type="InterPro" id="IPR052710">
    <property type="entry name" value="CAAX_protease"/>
</dbReference>
<evidence type="ECO:0000256" key="1">
    <source>
        <dbReference type="SAM" id="Phobius"/>
    </source>
</evidence>
<feature type="transmembrane region" description="Helical" evidence="1">
    <location>
        <begin position="126"/>
        <end position="149"/>
    </location>
</feature>
<evidence type="ECO:0000259" key="2">
    <source>
        <dbReference type="Pfam" id="PF02517"/>
    </source>
</evidence>
<dbReference type="Proteomes" id="UP000789423">
    <property type="component" value="Unassembled WGS sequence"/>
</dbReference>
<keyword evidence="1" id="KW-0812">Transmembrane</keyword>
<proteinExistence type="predicted"/>
<dbReference type="PANTHER" id="PTHR36435:SF6">
    <property type="entry name" value="ABORTIVE INFECTION PROTEIN"/>
    <property type="match status" value="1"/>
</dbReference>
<keyword evidence="3" id="KW-0378">Hydrolase</keyword>
<dbReference type="Pfam" id="PF02517">
    <property type="entry name" value="Rce1-like"/>
    <property type="match status" value="1"/>
</dbReference>
<sequence>MKRQYWWVVVTYILMQLSGVIGGWLLLKSGIYNNGNRTFQEKVQLATAHWGLISFFIALIIILLILRNDTQSEKWNRERTNIPATIGWIILGVFLALFAQVIAGTIETQIFKIKPESENTQNIIEIIKAAPLFMIVSSIFAPILEEIVFRKILFGTLYKRYNFFIAAIVSSLIFALIHFDPTHLLVYISMGLVFSFLYVKTKRIIVPIMAHVMMNTNVMLITFVLHPYIEKAEKLQGFIGGF</sequence>
<keyword evidence="4" id="KW-1185">Reference proteome</keyword>
<dbReference type="EC" id="3.4.22.-" evidence="3"/>
<feature type="transmembrane region" description="Helical" evidence="1">
    <location>
        <begin position="5"/>
        <end position="27"/>
    </location>
</feature>
<name>A0ABM8YGR4_9BACI</name>
<accession>A0ABM8YGR4</accession>
<keyword evidence="3" id="KW-0645">Protease</keyword>
<feature type="domain" description="CAAX prenyl protease 2/Lysostaphin resistance protein A-like" evidence="2">
    <location>
        <begin position="131"/>
        <end position="216"/>
    </location>
</feature>
<protein>
    <submittedName>
        <fullName evidence="3">Membrane-embedded CAAX protease MroQ</fullName>
        <ecNumber evidence="3">3.4.22.-</ecNumber>
    </submittedName>
</protein>
<evidence type="ECO:0000313" key="3">
    <source>
        <dbReference type="EMBL" id="CAG9615009.1"/>
    </source>
</evidence>